<accession>A0A0J6VLE2</accession>
<gene>
    <name evidence="1" type="ORF">MOBUDSM44075_04187</name>
</gene>
<name>A0A0J6VLE2_9MYCO</name>
<dbReference type="AlphaFoldDB" id="A0A0J6VLE2"/>
<sequence>MIDFWTQRDYPVLLAVVRLFMHTGDTSIPVSHVQRLSQLPKPDVQLALQALYSQPYLREDGKQVNAAGEFQYVGAPNGEALRLAGAWPTPENLLERLVAALESAGEDDSREPEERHKLKQAALWLRGAFSQVALGALGGAGGNIISGG</sequence>
<proteinExistence type="predicted"/>
<protein>
    <submittedName>
        <fullName evidence="1">Uncharacterized protein</fullName>
    </submittedName>
</protein>
<comment type="caution">
    <text evidence="1">The sequence shown here is derived from an EMBL/GenBank/DDBJ whole genome shotgun (WGS) entry which is preliminary data.</text>
</comment>
<evidence type="ECO:0000313" key="1">
    <source>
        <dbReference type="EMBL" id="KMO71835.1"/>
    </source>
</evidence>
<dbReference type="Proteomes" id="UP000036313">
    <property type="component" value="Unassembled WGS sequence"/>
</dbReference>
<reference evidence="1 2" key="1">
    <citation type="journal article" date="2015" name="Genome Biol. Evol.">
        <title>Characterization of Three Mycobacterium spp. with Potential Use in Bioremediation by Genome Sequencing and Comparative Genomics.</title>
        <authorList>
            <person name="Das S."/>
            <person name="Pettersson B.M."/>
            <person name="Behra P.R."/>
            <person name="Ramesh M."/>
            <person name="Dasgupta S."/>
            <person name="Bhattacharya A."/>
            <person name="Kirsebom L.A."/>
        </authorList>
    </citation>
    <scope>NUCLEOTIDE SEQUENCE [LARGE SCALE GENOMIC DNA]</scope>
    <source>
        <strain evidence="1 2">DSM 44075</strain>
    </source>
</reference>
<dbReference type="EMBL" id="JYNU01000037">
    <property type="protein sequence ID" value="KMO71835.1"/>
    <property type="molecule type" value="Genomic_DNA"/>
</dbReference>
<dbReference type="PATRIC" id="fig|1807.14.peg.4217"/>
<organism evidence="1 2">
    <name type="scientific">Mycolicibacterium obuense</name>
    <dbReference type="NCBI Taxonomy" id="1807"/>
    <lineage>
        <taxon>Bacteria</taxon>
        <taxon>Bacillati</taxon>
        <taxon>Actinomycetota</taxon>
        <taxon>Actinomycetes</taxon>
        <taxon>Mycobacteriales</taxon>
        <taxon>Mycobacteriaceae</taxon>
        <taxon>Mycolicibacterium</taxon>
    </lineage>
</organism>
<dbReference type="RefSeq" id="WP_048424551.1">
    <property type="nucleotide sequence ID" value="NZ_JYNU01000037.1"/>
</dbReference>
<evidence type="ECO:0000313" key="2">
    <source>
        <dbReference type="Proteomes" id="UP000036313"/>
    </source>
</evidence>